<dbReference type="AlphaFoldDB" id="A0ABD3D239"/>
<comment type="caution">
    <text evidence="6">The sequence shown here is derived from an EMBL/GenBank/DDBJ whole genome shotgun (WGS) entry which is preliminary data.</text>
</comment>
<dbReference type="SUPFAM" id="SSF101941">
    <property type="entry name" value="NAC domain"/>
    <property type="match status" value="1"/>
</dbReference>
<dbReference type="PANTHER" id="PTHR31719">
    <property type="entry name" value="NAC TRANSCRIPTION FACTOR 56"/>
    <property type="match status" value="1"/>
</dbReference>
<evidence type="ECO:0000313" key="7">
    <source>
        <dbReference type="Proteomes" id="UP001632038"/>
    </source>
</evidence>
<keyword evidence="4" id="KW-0539">Nucleus</keyword>
<evidence type="ECO:0000256" key="1">
    <source>
        <dbReference type="ARBA" id="ARBA00023015"/>
    </source>
</evidence>
<keyword evidence="2" id="KW-0238">DNA-binding</keyword>
<keyword evidence="1" id="KW-0805">Transcription regulation</keyword>
<evidence type="ECO:0000259" key="5">
    <source>
        <dbReference type="PROSITE" id="PS51005"/>
    </source>
</evidence>
<protein>
    <recommendedName>
        <fullName evidence="5">NAC domain-containing protein</fullName>
    </recommendedName>
</protein>
<dbReference type="Proteomes" id="UP001632038">
    <property type="component" value="Unassembled WGS sequence"/>
</dbReference>
<dbReference type="EMBL" id="JAVIJP010000027">
    <property type="protein sequence ID" value="KAL3635374.1"/>
    <property type="molecule type" value="Genomic_DNA"/>
</dbReference>
<dbReference type="GO" id="GO:0003677">
    <property type="term" value="F:DNA binding"/>
    <property type="evidence" value="ECO:0007669"/>
    <property type="project" value="UniProtKB-KW"/>
</dbReference>
<dbReference type="Pfam" id="PF02365">
    <property type="entry name" value="NAM"/>
    <property type="match status" value="1"/>
</dbReference>
<dbReference type="Gene3D" id="2.170.150.80">
    <property type="entry name" value="NAC domain"/>
    <property type="match status" value="1"/>
</dbReference>
<name>A0ABD3D239_9LAMI</name>
<evidence type="ECO:0000313" key="6">
    <source>
        <dbReference type="EMBL" id="KAL3635374.1"/>
    </source>
</evidence>
<organism evidence="6 7">
    <name type="scientific">Castilleja foliolosa</name>
    <dbReference type="NCBI Taxonomy" id="1961234"/>
    <lineage>
        <taxon>Eukaryota</taxon>
        <taxon>Viridiplantae</taxon>
        <taxon>Streptophyta</taxon>
        <taxon>Embryophyta</taxon>
        <taxon>Tracheophyta</taxon>
        <taxon>Spermatophyta</taxon>
        <taxon>Magnoliopsida</taxon>
        <taxon>eudicotyledons</taxon>
        <taxon>Gunneridae</taxon>
        <taxon>Pentapetalae</taxon>
        <taxon>asterids</taxon>
        <taxon>lamiids</taxon>
        <taxon>Lamiales</taxon>
        <taxon>Orobanchaceae</taxon>
        <taxon>Pedicularideae</taxon>
        <taxon>Castillejinae</taxon>
        <taxon>Castilleja</taxon>
    </lineage>
</organism>
<evidence type="ECO:0000256" key="4">
    <source>
        <dbReference type="ARBA" id="ARBA00023242"/>
    </source>
</evidence>
<accession>A0ABD3D239</accession>
<evidence type="ECO:0000256" key="2">
    <source>
        <dbReference type="ARBA" id="ARBA00023125"/>
    </source>
</evidence>
<gene>
    <name evidence="6" type="ORF">CASFOL_019921</name>
</gene>
<dbReference type="InterPro" id="IPR036093">
    <property type="entry name" value="NAC_dom_sf"/>
</dbReference>
<evidence type="ECO:0000256" key="3">
    <source>
        <dbReference type="ARBA" id="ARBA00023163"/>
    </source>
</evidence>
<dbReference type="PANTHER" id="PTHR31719:SF164">
    <property type="entry name" value="NAC DOMAIN-CONTAINING PROTEIN"/>
    <property type="match status" value="1"/>
</dbReference>
<reference evidence="7" key="1">
    <citation type="journal article" date="2024" name="IScience">
        <title>Strigolactones Initiate the Formation of Haustorium-like Structures in Castilleja.</title>
        <authorList>
            <person name="Buerger M."/>
            <person name="Peterson D."/>
            <person name="Chory J."/>
        </authorList>
    </citation>
    <scope>NUCLEOTIDE SEQUENCE [LARGE SCALE GENOMIC DNA]</scope>
</reference>
<dbReference type="InterPro" id="IPR003441">
    <property type="entry name" value="NAC-dom"/>
</dbReference>
<feature type="domain" description="NAC" evidence="5">
    <location>
        <begin position="9"/>
        <end position="166"/>
    </location>
</feature>
<proteinExistence type="predicted"/>
<sequence>MAMIISDMIPFGYRFIPTNEELIEYYLLRRAKELPIHFNRHILNKPLYGENSNPSQVFRDVDDSNWVISEGNDFKEVDRVIYVFTKLSKINNGKTRISRRAGNGTWKGQTGGKNINNGSGQLIGSMKMYSFDGKGDGHHWIMHEYSLAGIYEKNNNDYVICKIKRVSKRKELGGVQEDVKPPCKKVKAEPAVSNPSFVGPTGSSIEENVSVLAVGRFEQSNSQPLADSVSDHRIVSTNLEDSASDAIFPSLDDMKGPEFNFDDLGFNLEGLDIYYDGDAIL</sequence>
<keyword evidence="7" id="KW-1185">Reference proteome</keyword>
<dbReference type="PROSITE" id="PS51005">
    <property type="entry name" value="NAC"/>
    <property type="match status" value="1"/>
</dbReference>
<keyword evidence="3" id="KW-0804">Transcription</keyword>